<feature type="domain" description="Transcription regulator PadR N-terminal" evidence="1">
    <location>
        <begin position="31"/>
        <end position="104"/>
    </location>
</feature>
<gene>
    <name evidence="2" type="ORF">EV696_10698</name>
</gene>
<evidence type="ECO:0000313" key="3">
    <source>
        <dbReference type="Proteomes" id="UP000295375"/>
    </source>
</evidence>
<dbReference type="OrthoDB" id="3186544at2"/>
<dbReference type="EMBL" id="SNYM01000006">
    <property type="protein sequence ID" value="TDQ48658.1"/>
    <property type="molecule type" value="Genomic_DNA"/>
</dbReference>
<dbReference type="Pfam" id="PF03551">
    <property type="entry name" value="PadR"/>
    <property type="match status" value="1"/>
</dbReference>
<reference evidence="2 3" key="1">
    <citation type="submission" date="2019-03" db="EMBL/GenBank/DDBJ databases">
        <title>Genomic Encyclopedia of Type Strains, Phase IV (KMG-IV): sequencing the most valuable type-strain genomes for metagenomic binning, comparative biology and taxonomic classification.</title>
        <authorList>
            <person name="Goeker M."/>
        </authorList>
    </citation>
    <scope>NUCLEOTIDE SEQUENCE [LARGE SCALE GENOMIC DNA]</scope>
    <source>
        <strain evidence="2 3">DSM 103792</strain>
    </source>
</reference>
<dbReference type="InterPro" id="IPR036388">
    <property type="entry name" value="WH-like_DNA-bd_sf"/>
</dbReference>
<sequence length="128" mass="14381">MDQENFSATENPHVKKLQRELNAGTVALVMLTIIERAGQPLYGYQIAKTLEQADESVVAGKQSALYPVLRTMCANGLLDSYVEPSVSGPPRRYYRITEQGRAVLVEWQQAWQKTKNFVDQILSEADHA</sequence>
<comment type="caution">
    <text evidence="2">The sequence shown here is derived from an EMBL/GenBank/DDBJ whole genome shotgun (WGS) entry which is preliminary data.</text>
</comment>
<accession>A0A4R6UNF1</accession>
<dbReference type="InterPro" id="IPR005149">
    <property type="entry name" value="Tscrpt_reg_PadR_N"/>
</dbReference>
<name>A0A4R6UNF1_9GAMM</name>
<evidence type="ECO:0000313" key="2">
    <source>
        <dbReference type="EMBL" id="TDQ48658.1"/>
    </source>
</evidence>
<protein>
    <submittedName>
        <fullName evidence="2">PadR family transcriptional regulator</fullName>
    </submittedName>
</protein>
<dbReference type="PANTHER" id="PTHR33169:SF14">
    <property type="entry name" value="TRANSCRIPTIONAL REGULATOR RV3488"/>
    <property type="match status" value="1"/>
</dbReference>
<dbReference type="RefSeq" id="WP_133589816.1">
    <property type="nucleotide sequence ID" value="NZ_CP037953.1"/>
</dbReference>
<dbReference type="Gene3D" id="1.10.10.10">
    <property type="entry name" value="Winged helix-like DNA-binding domain superfamily/Winged helix DNA-binding domain"/>
    <property type="match status" value="1"/>
</dbReference>
<organism evidence="2 3">
    <name type="scientific">Permianibacter aggregans</name>
    <dbReference type="NCBI Taxonomy" id="1510150"/>
    <lineage>
        <taxon>Bacteria</taxon>
        <taxon>Pseudomonadati</taxon>
        <taxon>Pseudomonadota</taxon>
        <taxon>Gammaproteobacteria</taxon>
        <taxon>Pseudomonadales</taxon>
        <taxon>Pseudomonadaceae</taxon>
        <taxon>Permianibacter</taxon>
    </lineage>
</organism>
<dbReference type="SUPFAM" id="SSF46785">
    <property type="entry name" value="Winged helix' DNA-binding domain"/>
    <property type="match status" value="1"/>
</dbReference>
<proteinExistence type="predicted"/>
<dbReference type="AlphaFoldDB" id="A0A4R6UNF1"/>
<keyword evidence="3" id="KW-1185">Reference proteome</keyword>
<evidence type="ECO:0000259" key="1">
    <source>
        <dbReference type="Pfam" id="PF03551"/>
    </source>
</evidence>
<dbReference type="Proteomes" id="UP000295375">
    <property type="component" value="Unassembled WGS sequence"/>
</dbReference>
<dbReference type="InterPro" id="IPR052509">
    <property type="entry name" value="Metal_resp_DNA-bind_regulator"/>
</dbReference>
<dbReference type="InterPro" id="IPR036390">
    <property type="entry name" value="WH_DNA-bd_sf"/>
</dbReference>
<dbReference type="PANTHER" id="PTHR33169">
    <property type="entry name" value="PADR-FAMILY TRANSCRIPTIONAL REGULATOR"/>
    <property type="match status" value="1"/>
</dbReference>